<protein>
    <recommendedName>
        <fullName evidence="5">RNB domain-containing protein</fullName>
    </recommendedName>
</protein>
<accession>A0A7J7IKD0</accession>
<evidence type="ECO:0000259" key="5">
    <source>
        <dbReference type="SMART" id="SM00955"/>
    </source>
</evidence>
<evidence type="ECO:0000256" key="2">
    <source>
        <dbReference type="ARBA" id="ARBA00022741"/>
    </source>
</evidence>
<evidence type="ECO:0000313" key="7">
    <source>
        <dbReference type="Proteomes" id="UP000530660"/>
    </source>
</evidence>
<dbReference type="PROSITE" id="PS00113">
    <property type="entry name" value="ADENYLATE_KINASE"/>
    <property type="match status" value="1"/>
</dbReference>
<evidence type="ECO:0000256" key="4">
    <source>
        <dbReference type="SAM" id="MobiDB-lite"/>
    </source>
</evidence>
<dbReference type="SUPFAM" id="SSF52540">
    <property type="entry name" value="P-loop containing nucleoside triphosphate hydrolases"/>
    <property type="match status" value="1"/>
</dbReference>
<dbReference type="Pfam" id="PF00406">
    <property type="entry name" value="ADK"/>
    <property type="match status" value="1"/>
</dbReference>
<keyword evidence="2" id="KW-0547">Nucleotide-binding</keyword>
<dbReference type="AlphaFoldDB" id="A0A7J7IKD0"/>
<dbReference type="InterPro" id="IPR000850">
    <property type="entry name" value="Adenylat/UMP-CMP_kin"/>
</dbReference>
<organism evidence="6 7">
    <name type="scientific">Cyanidiococcus yangmingshanensis</name>
    <dbReference type="NCBI Taxonomy" id="2690220"/>
    <lineage>
        <taxon>Eukaryota</taxon>
        <taxon>Rhodophyta</taxon>
        <taxon>Bangiophyceae</taxon>
        <taxon>Cyanidiales</taxon>
        <taxon>Cyanidiaceae</taxon>
        <taxon>Cyanidiococcus</taxon>
    </lineage>
</organism>
<dbReference type="InterPro" id="IPR027417">
    <property type="entry name" value="P-loop_NTPase"/>
</dbReference>
<dbReference type="Gene3D" id="3.40.50.300">
    <property type="entry name" value="P-loop containing nucleotide triphosphate hydrolases"/>
    <property type="match status" value="1"/>
</dbReference>
<dbReference type="Proteomes" id="UP000530660">
    <property type="component" value="Unassembled WGS sequence"/>
</dbReference>
<dbReference type="EMBL" id="VWRR01000009">
    <property type="protein sequence ID" value="KAF6002761.1"/>
    <property type="molecule type" value="Genomic_DNA"/>
</dbReference>
<dbReference type="Pfam" id="PF00773">
    <property type="entry name" value="RNB"/>
    <property type="match status" value="1"/>
</dbReference>
<feature type="region of interest" description="Disordered" evidence="4">
    <location>
        <begin position="394"/>
        <end position="422"/>
    </location>
</feature>
<dbReference type="SUPFAM" id="SSF50249">
    <property type="entry name" value="Nucleic acid-binding proteins"/>
    <property type="match status" value="1"/>
</dbReference>
<dbReference type="InterPro" id="IPR012340">
    <property type="entry name" value="NA-bd_OB-fold"/>
</dbReference>
<evidence type="ECO:0000313" key="6">
    <source>
        <dbReference type="EMBL" id="KAF6002761.1"/>
    </source>
</evidence>
<dbReference type="CDD" id="cd01428">
    <property type="entry name" value="ADK"/>
    <property type="match status" value="1"/>
</dbReference>
<dbReference type="GO" id="GO:0005524">
    <property type="term" value="F:ATP binding"/>
    <property type="evidence" value="ECO:0007669"/>
    <property type="project" value="InterPro"/>
</dbReference>
<dbReference type="GO" id="GO:0004540">
    <property type="term" value="F:RNA nuclease activity"/>
    <property type="evidence" value="ECO:0007669"/>
    <property type="project" value="InterPro"/>
</dbReference>
<dbReference type="SMART" id="SM00955">
    <property type="entry name" value="RNB"/>
    <property type="match status" value="1"/>
</dbReference>
<dbReference type="PRINTS" id="PR00094">
    <property type="entry name" value="ADENYLTKNASE"/>
</dbReference>
<comment type="caution">
    <text evidence="6">The sequence shown here is derived from an EMBL/GenBank/DDBJ whole genome shotgun (WGS) entry which is preliminary data.</text>
</comment>
<dbReference type="PANTHER" id="PTHR23359">
    <property type="entry name" value="NUCLEOTIDE KINASE"/>
    <property type="match status" value="1"/>
</dbReference>
<dbReference type="InterPro" id="IPR001900">
    <property type="entry name" value="RNase_II/R"/>
</dbReference>
<keyword evidence="3" id="KW-0418">Kinase</keyword>
<keyword evidence="1" id="KW-0808">Transferase</keyword>
<feature type="compositionally biased region" description="Low complexity" evidence="4">
    <location>
        <begin position="394"/>
        <end position="411"/>
    </location>
</feature>
<reference evidence="6 7" key="1">
    <citation type="journal article" date="2020" name="J. Phycol.">
        <title>Comparative genome analysis reveals Cyanidiococcus gen. nov., a new extremophilic red algal genus sister to Cyanidioschyzon (Cyanidioschyzonaceae, Rhodophyta).</title>
        <authorList>
            <person name="Liu S.-L."/>
            <person name="Chiang Y.-R."/>
            <person name="Yoon H.S."/>
            <person name="Fu H.-Y."/>
        </authorList>
    </citation>
    <scope>NUCLEOTIDE SEQUENCE [LARGE SCALE GENOMIC DNA]</scope>
    <source>
        <strain evidence="6 7">THAL066</strain>
    </source>
</reference>
<dbReference type="GO" id="GO:0019205">
    <property type="term" value="F:nucleobase-containing compound kinase activity"/>
    <property type="evidence" value="ECO:0007669"/>
    <property type="project" value="InterPro"/>
</dbReference>
<dbReference type="InterPro" id="IPR033690">
    <property type="entry name" value="Adenylat_kinase_CS"/>
</dbReference>
<evidence type="ECO:0000256" key="3">
    <source>
        <dbReference type="ARBA" id="ARBA00022777"/>
    </source>
</evidence>
<dbReference type="HAMAP" id="MF_00235">
    <property type="entry name" value="Adenylate_kinase_Adk"/>
    <property type="match status" value="1"/>
</dbReference>
<sequence>MGPGFIPSLYYGLLNERVAFHVSKRKTTQNQVNWRWRVGTRGHNGLVGLAGECAPVSSASVRTTLSGAERAEKQDVCVVEVFHCGRVHIGLVSAEALGLNTSEGVAVTLVRAENETVRLARDQVIANWSDAVLSQPLQDDLLAAGERLRDWLVPQSVEVAQLQEAWRAAQSWLERQSPEQWLPLEVADRMGILALLSSELREHHRQVSTRSARRGGPVTHAVELAARFRLLLRRRFRRRLWPADETASATALLLSDPLVLRMLAALMLGADVFRFKRVPRLCGGWRALSEPLVRVRVVESFCERACSPTRQANQTWHPEHLAVLRELEMLAASRHDTRKAPEAMLVNGNESGSVASRLTHLYPLAAAVCRRLERDLSPNSAMSLLVDLGQWTSNVSTSDSSSSLLESSTTRTRQRRKSSSRNTIAAFPDTVMAAARALRTQLLSERTRMQPSVANTLLAFCVDSSSARILDDAFSVEVEQESDGSSAHLPGERLARVTWHVHIADVGCWLPAGHPVDQVASQRAQSLYLPGRPLHLLPPPLANAASFSEHLPTNAVTVSLRFTEPSLEERTEQRRLGTIEWFDVRRSVVPPVLRISYEQLDHLILTNWRARSTAGRSDAADARTVETTTSNEVSEARVWISADHLQTLRKALASPALEHRMRIRMHSRQSKSAGRVAQVAHRRDGSLAVAEFALSPGYSASEALIRYALKHSIPVPLTGWARVQELDVDQPSEIVPNGKTSAAYRPQRCGTAPLRRYLDLVTLRQISLYLDHGDAAPLLTRAQVARISAQVQRNASKGMQKVTASRQLLMMDVLAERQAQAQSLGLAELIVRGLVLEVAPNCRTARIILDDDQLEAMVALEKEQHVRVGERHAFRLVRLDRTQRGAQAIRLAPALRWVILGAPGVGKGTYASRLARLLGLTHVNLGEYLRSANLEGRVAEAASVRSLLQNGDLLPDELVQRLLGQLLEELEQQAPVHRGWLLDGFPRTEAQARWLDSATSVSGALLLTLPREVLVAKLAGRRVCPDCGKTFNFMYIQQARMDMPPLLPEGCRWAPSGLSVAINANAPTNTPPCTCPRAKDDGTPTQCEALRATCERGEACSGRLSCRDDDRIEVVRHRLAVYDRIGAPVEHYYALTGRLHRFPLTGGVASMMPALEAFFRERAFDSTKVPLEGHSEQSKEHERHVRAAYRRLWRACRAAFHPDELALRAAARALRHEFETRPPLRSAAEVATAQAQVDEAEQVLRHDIKRVNVLGD</sequence>
<dbReference type="GO" id="GO:0003723">
    <property type="term" value="F:RNA binding"/>
    <property type="evidence" value="ECO:0007669"/>
    <property type="project" value="InterPro"/>
</dbReference>
<dbReference type="OrthoDB" id="5316at2759"/>
<proteinExistence type="inferred from homology"/>
<gene>
    <name evidence="6" type="ORF">F1559_002992</name>
</gene>
<name>A0A7J7IKD0_9RHOD</name>
<dbReference type="GO" id="GO:0006139">
    <property type="term" value="P:nucleobase-containing compound metabolic process"/>
    <property type="evidence" value="ECO:0007669"/>
    <property type="project" value="InterPro"/>
</dbReference>
<keyword evidence="7" id="KW-1185">Reference proteome</keyword>
<feature type="domain" description="RNB" evidence="5">
    <location>
        <begin position="452"/>
        <end position="772"/>
    </location>
</feature>
<evidence type="ECO:0000256" key="1">
    <source>
        <dbReference type="ARBA" id="ARBA00022679"/>
    </source>
</evidence>